<evidence type="ECO:0000256" key="3">
    <source>
        <dbReference type="ARBA" id="ARBA00022777"/>
    </source>
</evidence>
<dbReference type="KEGG" id="bbae:FRD01_19840"/>
<feature type="domain" description="Protein kinase" evidence="8">
    <location>
        <begin position="31"/>
        <end position="299"/>
    </location>
</feature>
<name>A0A5B8XV34_9DELT</name>
<dbReference type="EMBL" id="CP042467">
    <property type="protein sequence ID" value="QED29445.1"/>
    <property type="molecule type" value="Genomic_DNA"/>
</dbReference>
<dbReference type="PROSITE" id="PS50011">
    <property type="entry name" value="PROTEIN_KINASE_DOM"/>
    <property type="match status" value="1"/>
</dbReference>
<dbReference type="InterPro" id="IPR017441">
    <property type="entry name" value="Protein_kinase_ATP_BS"/>
</dbReference>
<dbReference type="PANTHER" id="PTHR43289">
    <property type="entry name" value="MITOGEN-ACTIVATED PROTEIN KINASE KINASE KINASE 20-RELATED"/>
    <property type="match status" value="1"/>
</dbReference>
<organism evidence="9 10">
    <name type="scientific">Microvenator marinus</name>
    <dbReference type="NCBI Taxonomy" id="2600177"/>
    <lineage>
        <taxon>Bacteria</taxon>
        <taxon>Deltaproteobacteria</taxon>
        <taxon>Bradymonadales</taxon>
        <taxon>Microvenatoraceae</taxon>
        <taxon>Microvenator</taxon>
    </lineage>
</organism>
<evidence type="ECO:0000313" key="9">
    <source>
        <dbReference type="EMBL" id="QED29445.1"/>
    </source>
</evidence>
<evidence type="ECO:0000256" key="1">
    <source>
        <dbReference type="ARBA" id="ARBA00022679"/>
    </source>
</evidence>
<feature type="region of interest" description="Disordered" evidence="6">
    <location>
        <begin position="321"/>
        <end position="340"/>
    </location>
</feature>
<evidence type="ECO:0000256" key="2">
    <source>
        <dbReference type="ARBA" id="ARBA00022741"/>
    </source>
</evidence>
<dbReference type="SMART" id="SM00220">
    <property type="entry name" value="S_TKc"/>
    <property type="match status" value="1"/>
</dbReference>
<gene>
    <name evidence="9" type="ORF">FRD01_19840</name>
</gene>
<dbReference type="Pfam" id="PF00069">
    <property type="entry name" value="Pkinase"/>
    <property type="match status" value="1"/>
</dbReference>
<feature type="transmembrane region" description="Helical" evidence="7">
    <location>
        <begin position="360"/>
        <end position="381"/>
    </location>
</feature>
<dbReference type="CDD" id="cd14014">
    <property type="entry name" value="STKc_PknB_like"/>
    <property type="match status" value="1"/>
</dbReference>
<proteinExistence type="predicted"/>
<evidence type="ECO:0000256" key="5">
    <source>
        <dbReference type="PROSITE-ProRule" id="PRU10141"/>
    </source>
</evidence>
<dbReference type="SUPFAM" id="SSF56112">
    <property type="entry name" value="Protein kinase-like (PK-like)"/>
    <property type="match status" value="1"/>
</dbReference>
<evidence type="ECO:0000256" key="7">
    <source>
        <dbReference type="SAM" id="Phobius"/>
    </source>
</evidence>
<dbReference type="InterPro" id="IPR011009">
    <property type="entry name" value="Kinase-like_dom_sf"/>
</dbReference>
<dbReference type="InterPro" id="IPR008271">
    <property type="entry name" value="Ser/Thr_kinase_AS"/>
</dbReference>
<dbReference type="OrthoDB" id="9801841at2"/>
<reference evidence="9 10" key="1">
    <citation type="submission" date="2019-08" db="EMBL/GenBank/DDBJ databases">
        <authorList>
            <person name="Liang Q."/>
        </authorList>
    </citation>
    <scope>NUCLEOTIDE SEQUENCE [LARGE SCALE GENOMIC DNA]</scope>
    <source>
        <strain evidence="9 10">V1718</strain>
    </source>
</reference>
<sequence>MRLLGHNDERVLLSVGTSLSFPKPGEEFEGYHVLSVLGSGGFARVYKAWEHLHARPVALKVLLPEGGDSTLVARFEREGEVLARLQSPYTVRMLSRGHSALGLHYMALEFIDGKSLAEVRQPGQSFEPERVVRIISQVLESLSEAHRLGMLHRDIKPANIMVGQDEDGLDFVTLVDFGIAKASDLPLRKGLTTDGTVLGTPRYMSPEQIHGEGELTAAADIYSLGLVAYELLVGRRAIESEKPMDMISEQLSGISFSLPFDSGVPPALRTVVNRMIEKNKSARFSAADDVLLALKSPDILEREEAGGPSTMQLTAIRVPTQELPPRVEPTPPKSLSSDDIKSALHTSGIRKRSRNRLDSVLKALALFLLVSLGVVLVLIWLRR</sequence>
<dbReference type="InterPro" id="IPR000719">
    <property type="entry name" value="Prot_kinase_dom"/>
</dbReference>
<keyword evidence="7" id="KW-0472">Membrane</keyword>
<dbReference type="GO" id="GO:0004674">
    <property type="term" value="F:protein serine/threonine kinase activity"/>
    <property type="evidence" value="ECO:0007669"/>
    <property type="project" value="UniProtKB-KW"/>
</dbReference>
<dbReference type="PROSITE" id="PS00107">
    <property type="entry name" value="PROTEIN_KINASE_ATP"/>
    <property type="match status" value="1"/>
</dbReference>
<keyword evidence="7" id="KW-1133">Transmembrane helix</keyword>
<keyword evidence="1" id="KW-0808">Transferase</keyword>
<evidence type="ECO:0000256" key="4">
    <source>
        <dbReference type="ARBA" id="ARBA00022840"/>
    </source>
</evidence>
<keyword evidence="7" id="KW-0812">Transmembrane</keyword>
<protein>
    <submittedName>
        <fullName evidence="9">Serine/threonine protein kinase</fullName>
    </submittedName>
</protein>
<dbReference type="AlphaFoldDB" id="A0A5B8XV34"/>
<evidence type="ECO:0000256" key="6">
    <source>
        <dbReference type="SAM" id="MobiDB-lite"/>
    </source>
</evidence>
<keyword evidence="9" id="KW-0723">Serine/threonine-protein kinase</keyword>
<dbReference type="PANTHER" id="PTHR43289:SF6">
    <property type="entry name" value="SERINE_THREONINE-PROTEIN KINASE NEKL-3"/>
    <property type="match status" value="1"/>
</dbReference>
<evidence type="ECO:0000259" key="8">
    <source>
        <dbReference type="PROSITE" id="PS50011"/>
    </source>
</evidence>
<dbReference type="Proteomes" id="UP000321595">
    <property type="component" value="Chromosome"/>
</dbReference>
<dbReference type="Gene3D" id="1.10.510.10">
    <property type="entry name" value="Transferase(Phosphotransferase) domain 1"/>
    <property type="match status" value="1"/>
</dbReference>
<keyword evidence="4 5" id="KW-0067">ATP-binding</keyword>
<feature type="binding site" evidence="5">
    <location>
        <position position="60"/>
    </location>
    <ligand>
        <name>ATP</name>
        <dbReference type="ChEBI" id="CHEBI:30616"/>
    </ligand>
</feature>
<dbReference type="Gene3D" id="3.30.200.20">
    <property type="entry name" value="Phosphorylase Kinase, domain 1"/>
    <property type="match status" value="1"/>
</dbReference>
<keyword evidence="3 9" id="KW-0418">Kinase</keyword>
<dbReference type="GO" id="GO:0005524">
    <property type="term" value="F:ATP binding"/>
    <property type="evidence" value="ECO:0007669"/>
    <property type="project" value="UniProtKB-UniRule"/>
</dbReference>
<evidence type="ECO:0000313" key="10">
    <source>
        <dbReference type="Proteomes" id="UP000321595"/>
    </source>
</evidence>
<dbReference type="PROSITE" id="PS00108">
    <property type="entry name" value="PROTEIN_KINASE_ST"/>
    <property type="match status" value="1"/>
</dbReference>
<keyword evidence="2 5" id="KW-0547">Nucleotide-binding</keyword>
<keyword evidence="10" id="KW-1185">Reference proteome</keyword>
<accession>A0A5B8XV34</accession>